<reference evidence="2 3" key="1">
    <citation type="submission" date="2018-03" db="EMBL/GenBank/DDBJ databases">
        <title>Aeromonas veronii whole genome sequencing and analysis.</title>
        <authorList>
            <person name="Xie H."/>
            <person name="Liu T."/>
            <person name="Wang K."/>
        </authorList>
    </citation>
    <scope>NUCLEOTIDE SEQUENCE [LARGE SCALE GENOMIC DNA]</scope>
    <source>
        <strain evidence="2 3">XH.VA.1</strain>
    </source>
</reference>
<evidence type="ECO:0000313" key="2">
    <source>
        <dbReference type="EMBL" id="PTH80038.1"/>
    </source>
</evidence>
<proteinExistence type="predicted"/>
<feature type="region of interest" description="Disordered" evidence="1">
    <location>
        <begin position="331"/>
        <end position="360"/>
    </location>
</feature>
<comment type="caution">
    <text evidence="2">The sequence shown here is derived from an EMBL/GenBank/DDBJ whole genome shotgun (WGS) entry which is preliminary data.</text>
</comment>
<accession>A0A2T4MZN0</accession>
<sequence>MTSNIVEQQPQAEANPVFVTSMAALKKFKPEEVKKNDLWLVSPHLIEIEPGFNARKDYGTKKKLKHIASLRRQWNTDPTQIPPIRVRIKDGHLYVGDGHCRMIALRQAIEEDGLEFKFVQCIPFQGNDVAQLMLILTSQDGLPLDYVEQADVFTRLTALGLTDEDLAAKRNCSVQHIRNIRSIASLPYRLQGYITSEVIPYSNALEVVRKYGETKAMELIDGIIEQKKKDFERLLNETAEVAQPNEAALSDTETETDVETEVEVKKTAPEIRISRKELDKAMDKPVVRFTKKVKESTVNVVSQLAELLVDTDEAQTVTLTPELVAELKKLKEGFSAKQEPVEPVEPVEGDSDSEEENDGE</sequence>
<name>A0A2T4MZN0_AERVE</name>
<evidence type="ECO:0008006" key="4">
    <source>
        <dbReference type="Google" id="ProtNLM"/>
    </source>
</evidence>
<protein>
    <recommendedName>
        <fullName evidence="4">Chromosome partitioning protein ParB</fullName>
    </recommendedName>
</protein>
<dbReference type="SUPFAM" id="SSF109709">
    <property type="entry name" value="KorB DNA-binding domain-like"/>
    <property type="match status" value="1"/>
</dbReference>
<dbReference type="Proteomes" id="UP000241986">
    <property type="component" value="Unassembled WGS sequence"/>
</dbReference>
<dbReference type="RefSeq" id="WP_146163510.1">
    <property type="nucleotide sequence ID" value="NZ_PZKL01000037.1"/>
</dbReference>
<dbReference type="Gene3D" id="1.10.10.2830">
    <property type="match status" value="1"/>
</dbReference>
<dbReference type="EMBL" id="PZKL01000037">
    <property type="protein sequence ID" value="PTH80038.1"/>
    <property type="molecule type" value="Genomic_DNA"/>
</dbReference>
<dbReference type="AlphaFoldDB" id="A0A2T4MZN0"/>
<organism evidence="2 3">
    <name type="scientific">Aeromonas veronii</name>
    <dbReference type="NCBI Taxonomy" id="654"/>
    <lineage>
        <taxon>Bacteria</taxon>
        <taxon>Pseudomonadati</taxon>
        <taxon>Pseudomonadota</taxon>
        <taxon>Gammaproteobacteria</taxon>
        <taxon>Aeromonadales</taxon>
        <taxon>Aeromonadaceae</taxon>
        <taxon>Aeromonas</taxon>
    </lineage>
</organism>
<evidence type="ECO:0000256" key="1">
    <source>
        <dbReference type="SAM" id="MobiDB-lite"/>
    </source>
</evidence>
<feature type="compositionally biased region" description="Acidic residues" evidence="1">
    <location>
        <begin position="345"/>
        <end position="360"/>
    </location>
</feature>
<evidence type="ECO:0000313" key="3">
    <source>
        <dbReference type="Proteomes" id="UP000241986"/>
    </source>
</evidence>
<gene>
    <name evidence="2" type="ORF">DAA48_15855</name>
</gene>